<evidence type="ECO:0000259" key="12">
    <source>
        <dbReference type="PROSITE" id="PS52029"/>
    </source>
</evidence>
<dbReference type="GO" id="GO:0016757">
    <property type="term" value="F:glycosyltransferase activity"/>
    <property type="evidence" value="ECO:0007669"/>
    <property type="project" value="UniProtKB-KW"/>
</dbReference>
<dbReference type="GO" id="GO:0071972">
    <property type="term" value="F:peptidoglycan L,D-transpeptidase activity"/>
    <property type="evidence" value="ECO:0007669"/>
    <property type="project" value="TreeGrafter"/>
</dbReference>
<feature type="signal peptide" evidence="11">
    <location>
        <begin position="1"/>
        <end position="26"/>
    </location>
</feature>
<protein>
    <submittedName>
        <fullName evidence="13">Lipoprotein-anchoring transpeptidase ErfK/SrfK</fullName>
    </submittedName>
</protein>
<gene>
    <name evidence="13" type="ORF">C8D95_11159</name>
</gene>
<keyword evidence="8 9" id="KW-0961">Cell wall biogenesis/degradation</keyword>
<dbReference type="InterPro" id="IPR038063">
    <property type="entry name" value="Transpep_catalytic_dom"/>
</dbReference>
<evidence type="ECO:0000256" key="3">
    <source>
        <dbReference type="ARBA" id="ARBA00022676"/>
    </source>
</evidence>
<dbReference type="EMBL" id="QGGV01000011">
    <property type="protein sequence ID" value="PWK54624.1"/>
    <property type="molecule type" value="Genomic_DNA"/>
</dbReference>
<feature type="active site" description="Nucleophile" evidence="9">
    <location>
        <position position="230"/>
    </location>
</feature>
<dbReference type="UniPathway" id="UPA00219"/>
<dbReference type="InterPro" id="IPR005490">
    <property type="entry name" value="LD_TPept_cat_dom"/>
</dbReference>
<evidence type="ECO:0000256" key="4">
    <source>
        <dbReference type="ARBA" id="ARBA00022679"/>
    </source>
</evidence>
<dbReference type="OrthoDB" id="9795305at2"/>
<keyword evidence="6 9" id="KW-0133">Cell shape</keyword>
<dbReference type="GO" id="GO:0071555">
    <property type="term" value="P:cell wall organization"/>
    <property type="evidence" value="ECO:0007669"/>
    <property type="project" value="UniProtKB-UniRule"/>
</dbReference>
<dbReference type="GO" id="GO:0005576">
    <property type="term" value="C:extracellular region"/>
    <property type="evidence" value="ECO:0007669"/>
    <property type="project" value="TreeGrafter"/>
</dbReference>
<dbReference type="InterPro" id="IPR050979">
    <property type="entry name" value="LD-transpeptidase"/>
</dbReference>
<dbReference type="Gene3D" id="2.40.440.10">
    <property type="entry name" value="L,D-transpeptidase catalytic domain-like"/>
    <property type="match status" value="1"/>
</dbReference>
<accession>A0A316G0Z2</accession>
<evidence type="ECO:0000256" key="1">
    <source>
        <dbReference type="ARBA" id="ARBA00004752"/>
    </source>
</evidence>
<evidence type="ECO:0000256" key="2">
    <source>
        <dbReference type="ARBA" id="ARBA00005992"/>
    </source>
</evidence>
<comment type="caution">
    <text evidence="13">The sequence shown here is derived from an EMBL/GenBank/DDBJ whole genome shotgun (WGS) entry which is preliminary data.</text>
</comment>
<evidence type="ECO:0000313" key="13">
    <source>
        <dbReference type="EMBL" id="PWK54624.1"/>
    </source>
</evidence>
<feature type="chain" id="PRO_5016252433" evidence="11">
    <location>
        <begin position="27"/>
        <end position="264"/>
    </location>
</feature>
<keyword evidence="5" id="KW-0378">Hydrolase</keyword>
<evidence type="ECO:0000256" key="10">
    <source>
        <dbReference type="SAM" id="MobiDB-lite"/>
    </source>
</evidence>
<keyword evidence="4" id="KW-0808">Transferase</keyword>
<comment type="similarity">
    <text evidence="2">Belongs to the YkuD family.</text>
</comment>
<dbReference type="SUPFAM" id="SSF141523">
    <property type="entry name" value="L,D-transpeptidase catalytic domain-like"/>
    <property type="match status" value="1"/>
</dbReference>
<keyword evidence="7 9" id="KW-0573">Peptidoglycan synthesis</keyword>
<evidence type="ECO:0000256" key="9">
    <source>
        <dbReference type="PROSITE-ProRule" id="PRU01373"/>
    </source>
</evidence>
<dbReference type="GO" id="GO:0018104">
    <property type="term" value="P:peptidoglycan-protein cross-linking"/>
    <property type="evidence" value="ECO:0007669"/>
    <property type="project" value="TreeGrafter"/>
</dbReference>
<dbReference type="AlphaFoldDB" id="A0A316G0Z2"/>
<dbReference type="Pfam" id="PF03734">
    <property type="entry name" value="YkuD"/>
    <property type="match status" value="1"/>
</dbReference>
<dbReference type="GO" id="GO:0008360">
    <property type="term" value="P:regulation of cell shape"/>
    <property type="evidence" value="ECO:0007669"/>
    <property type="project" value="UniProtKB-UniRule"/>
</dbReference>
<dbReference type="RefSeq" id="WP_109760731.1">
    <property type="nucleotide sequence ID" value="NZ_CP034588.1"/>
</dbReference>
<evidence type="ECO:0000256" key="8">
    <source>
        <dbReference type="ARBA" id="ARBA00023316"/>
    </source>
</evidence>
<feature type="active site" description="Proton donor/acceptor" evidence="9">
    <location>
        <position position="214"/>
    </location>
</feature>
<reference evidence="13 14" key="1">
    <citation type="submission" date="2018-05" db="EMBL/GenBank/DDBJ databases">
        <title>Genomic Encyclopedia of Type Strains, Phase IV (KMG-IV): sequencing the most valuable type-strain genomes for metagenomic binning, comparative biology and taxonomic classification.</title>
        <authorList>
            <person name="Goeker M."/>
        </authorList>
    </citation>
    <scope>NUCLEOTIDE SEQUENCE [LARGE SCALE GENOMIC DNA]</scope>
    <source>
        <strain evidence="13 14">DSM 103371</strain>
    </source>
</reference>
<dbReference type="PROSITE" id="PS52029">
    <property type="entry name" value="LD_TPASE"/>
    <property type="match status" value="1"/>
</dbReference>
<dbReference type="PANTHER" id="PTHR30582">
    <property type="entry name" value="L,D-TRANSPEPTIDASE"/>
    <property type="match status" value="1"/>
</dbReference>
<organism evidence="13 14">
    <name type="scientific">Silicimonas algicola</name>
    <dbReference type="NCBI Taxonomy" id="1826607"/>
    <lineage>
        <taxon>Bacteria</taxon>
        <taxon>Pseudomonadati</taxon>
        <taxon>Pseudomonadota</taxon>
        <taxon>Alphaproteobacteria</taxon>
        <taxon>Rhodobacterales</taxon>
        <taxon>Paracoccaceae</taxon>
    </lineage>
</organism>
<evidence type="ECO:0000256" key="5">
    <source>
        <dbReference type="ARBA" id="ARBA00022801"/>
    </source>
</evidence>
<keyword evidence="11" id="KW-0732">Signal</keyword>
<feature type="compositionally biased region" description="Low complexity" evidence="10">
    <location>
        <begin position="41"/>
        <end position="62"/>
    </location>
</feature>
<evidence type="ECO:0000256" key="11">
    <source>
        <dbReference type="SAM" id="SignalP"/>
    </source>
</evidence>
<dbReference type="KEGG" id="salo:EF888_14515"/>
<dbReference type="PANTHER" id="PTHR30582:SF24">
    <property type="entry name" value="L,D-TRANSPEPTIDASE ERFK_SRFK-RELATED"/>
    <property type="match status" value="1"/>
</dbReference>
<dbReference type="Proteomes" id="UP000245390">
    <property type="component" value="Unassembled WGS sequence"/>
</dbReference>
<dbReference type="CDD" id="cd16913">
    <property type="entry name" value="YkuD_like"/>
    <property type="match status" value="1"/>
</dbReference>
<evidence type="ECO:0000256" key="7">
    <source>
        <dbReference type="ARBA" id="ARBA00022984"/>
    </source>
</evidence>
<feature type="domain" description="L,D-TPase catalytic" evidence="12">
    <location>
        <begin position="117"/>
        <end position="254"/>
    </location>
</feature>
<comment type="pathway">
    <text evidence="1 9">Cell wall biogenesis; peptidoglycan biosynthesis.</text>
</comment>
<keyword evidence="3" id="KW-0328">Glycosyltransferase</keyword>
<sequence length="264" mass="28601">MTLTRRHFIATSATLFSAALPVPVFAQSDEMQGPLLPPSGPAAADPNATPVETTVETAVDAPAEPPARQPVSDSSRWNQWDAQVTPANYNPATTNPWGFHDRFLPKRVEANSGLRPGDIHVDAVARYLYHIQPDGTALRFGVAIAKGNLYEPGVYTIKVKKKWPTWRPTEDMIERDPGAYEKFADGMDGGPSNPLGSRALYLFSGGRDTYLRIHGTPYPRSIGGRASSGCVRMVMAHIIGLYDQVALGSSAHLYPAEGMLAARS</sequence>
<proteinExistence type="inferred from homology"/>
<keyword evidence="13" id="KW-0449">Lipoprotein</keyword>
<evidence type="ECO:0000313" key="14">
    <source>
        <dbReference type="Proteomes" id="UP000245390"/>
    </source>
</evidence>
<name>A0A316G0Z2_9RHOB</name>
<feature type="region of interest" description="Disordered" evidence="10">
    <location>
        <begin position="31"/>
        <end position="76"/>
    </location>
</feature>
<keyword evidence="14" id="KW-1185">Reference proteome</keyword>
<evidence type="ECO:0000256" key="6">
    <source>
        <dbReference type="ARBA" id="ARBA00022960"/>
    </source>
</evidence>